<dbReference type="InterPro" id="IPR050302">
    <property type="entry name" value="Rab_GAP_TBC_domain"/>
</dbReference>
<feature type="domain" description="Rab-GAP TBC" evidence="5">
    <location>
        <begin position="235"/>
        <end position="417"/>
    </location>
</feature>
<proteinExistence type="predicted"/>
<feature type="region of interest" description="Disordered" evidence="4">
    <location>
        <begin position="153"/>
        <end position="177"/>
    </location>
</feature>
<feature type="compositionally biased region" description="Low complexity" evidence="4">
    <location>
        <begin position="1"/>
        <end position="23"/>
    </location>
</feature>
<reference evidence="6 7" key="1">
    <citation type="journal article" date="2018" name="Nat. Ecol. Evol.">
        <title>Pezizomycetes genomes reveal the molecular basis of ectomycorrhizal truffle lifestyle.</title>
        <authorList>
            <person name="Murat C."/>
            <person name="Payen T."/>
            <person name="Noel B."/>
            <person name="Kuo A."/>
            <person name="Morin E."/>
            <person name="Chen J."/>
            <person name="Kohler A."/>
            <person name="Krizsan K."/>
            <person name="Balestrini R."/>
            <person name="Da Silva C."/>
            <person name="Montanini B."/>
            <person name="Hainaut M."/>
            <person name="Levati E."/>
            <person name="Barry K.W."/>
            <person name="Belfiori B."/>
            <person name="Cichocki N."/>
            <person name="Clum A."/>
            <person name="Dockter R.B."/>
            <person name="Fauchery L."/>
            <person name="Guy J."/>
            <person name="Iotti M."/>
            <person name="Le Tacon F."/>
            <person name="Lindquist E.A."/>
            <person name="Lipzen A."/>
            <person name="Malagnac F."/>
            <person name="Mello A."/>
            <person name="Molinier V."/>
            <person name="Miyauchi S."/>
            <person name="Poulain J."/>
            <person name="Riccioni C."/>
            <person name="Rubini A."/>
            <person name="Sitrit Y."/>
            <person name="Splivallo R."/>
            <person name="Traeger S."/>
            <person name="Wang M."/>
            <person name="Zifcakova L."/>
            <person name="Wipf D."/>
            <person name="Zambonelli A."/>
            <person name="Paolocci F."/>
            <person name="Nowrousian M."/>
            <person name="Ottonello S."/>
            <person name="Baldrian P."/>
            <person name="Spatafora J.W."/>
            <person name="Henrissat B."/>
            <person name="Nagy L.G."/>
            <person name="Aury J.M."/>
            <person name="Wincker P."/>
            <person name="Grigoriev I.V."/>
            <person name="Bonfante P."/>
            <person name="Martin F.M."/>
        </authorList>
    </citation>
    <scope>NUCLEOTIDE SEQUENCE [LARGE SCALE GENOMIC DNA]</scope>
    <source>
        <strain evidence="6 7">RN42</strain>
    </source>
</reference>
<feature type="compositionally biased region" description="Basic and acidic residues" evidence="4">
    <location>
        <begin position="153"/>
        <end position="173"/>
    </location>
</feature>
<protein>
    <recommendedName>
        <fullName evidence="5">Rab-GAP TBC domain-containing protein</fullName>
    </recommendedName>
</protein>
<sequence>MVSISLSSDTSSDDLTPTTASSPLPLSISTDETGPKPLVSASIPQLPPTPSSPDQSAFTRPPLARTPTLKLVTDTESVEVEGPGTGRSSMVLDDQFQTQSPVQTNSNRSSVCSMDSSDLSNDVDWRELETKEESTSRTEQEQEEQTAFLIARLERENSRLEKDPKSGLRRADTRPPSMHQLKLLMTHPSETQMRYSMLPSPPPLTDLDFYAALVADYPRCAAKLPFLLSKKIRAGIPPPLRGVVWISMAGARDATLEALYEQLLGETSPYESLIGKDVGRTGLEMFRQEGGEGQVMLGRVLRAFSIYDKAIGYCQGLGFLVGPLLMHMNEKEAFCVLVRLMEHYDLRTCFTPTLYGLQLRMHQYASLLSQHLPDLAAHFTSLGIAPTYAAQWFLSLFAVTCPLPILLRIYDVIFAEGAPETMMRVALSLMKRNSARLLAMSEFEDVMQTLLSRGLWDTYNCSAEALMEDFASMSGLVTRETLGELERCFKEDNPEGEVSAAQKRMSKNPASELQAAAARFLGRLWGGSTPQLSLSPANMMNNRKSRDMMQRTNSKQSFTSTVSSYDSMQSDASVTTAATTVSRRNSGRSIMSRKPNATTELHQQIEDLLMAMGTLQREQAAKEEELDKIRTEREEERSMVRRLLVLMDASTSPNEDTAEELSKLCETLSTKLGTLSSPIEEMPKTPLTARRVSSEASQQLVQELEHTRAELESLRTDLATAERNFRELGLKLEDQSQDVARLKKKNEEIKTRWELTQKEKTRLEKQLSDIRLRKGSFTDEAEAPAAVWEPQAPSGLREFRLGRAPSSASSRRSNTSSTQPTPAQPAQQTSTFNKRTSSLGLQSILTQANSPTTPTTPRPISQISTSSSHHSHMPSEPAPAPEIPGNEALLMELVASKTAEAEAKQLAEEYKSKLDALKRQLRKASQSSVMSSAMTSPGLNDANRLTTFNGMLGPQRVESVPQAQPQATGVFGGWGWGKK</sequence>
<dbReference type="PANTHER" id="PTHR47219:SF9">
    <property type="entry name" value="GTPASE ACTIVATING PROTEIN AND CENTROSOME-ASSOCIATED, ISOFORM B"/>
    <property type="match status" value="1"/>
</dbReference>
<evidence type="ECO:0000313" key="7">
    <source>
        <dbReference type="Proteomes" id="UP000275078"/>
    </source>
</evidence>
<feature type="region of interest" description="Disordered" evidence="4">
    <location>
        <begin position="958"/>
        <end position="979"/>
    </location>
</feature>
<evidence type="ECO:0000256" key="1">
    <source>
        <dbReference type="ARBA" id="ARBA00022468"/>
    </source>
</evidence>
<evidence type="ECO:0000259" key="5">
    <source>
        <dbReference type="PROSITE" id="PS50086"/>
    </source>
</evidence>
<dbReference type="Gene3D" id="1.10.472.80">
    <property type="entry name" value="Ypt/Rab-GAP domain of gyp1p, domain 3"/>
    <property type="match status" value="1"/>
</dbReference>
<dbReference type="PANTHER" id="PTHR47219">
    <property type="entry name" value="RAB GTPASE-ACTIVATING PROTEIN 1-LIKE"/>
    <property type="match status" value="1"/>
</dbReference>
<dbReference type="FunFam" id="1.10.10.750:FF:000003">
    <property type="entry name" value="GTPase activating protein (Evi5)"/>
    <property type="match status" value="1"/>
</dbReference>
<feature type="region of interest" description="Disordered" evidence="4">
    <location>
        <begin position="803"/>
        <end position="883"/>
    </location>
</feature>
<accession>A0A3N4I1S2</accession>
<dbReference type="AlphaFoldDB" id="A0A3N4I1S2"/>
<keyword evidence="1" id="KW-0343">GTPase activation</keyword>
<dbReference type="InterPro" id="IPR035969">
    <property type="entry name" value="Rab-GAP_TBC_sf"/>
</dbReference>
<dbReference type="STRING" id="1160509.A0A3N4I1S2"/>
<feature type="compositionally biased region" description="Low complexity" evidence="4">
    <location>
        <begin position="105"/>
        <end position="120"/>
    </location>
</feature>
<dbReference type="FunFam" id="1.10.8.270:FF:000001">
    <property type="entry name" value="TBC1 domain family member 1"/>
    <property type="match status" value="1"/>
</dbReference>
<dbReference type="Pfam" id="PF00566">
    <property type="entry name" value="RabGAP-TBC"/>
    <property type="match status" value="1"/>
</dbReference>
<name>A0A3N4I1S2_ASCIM</name>
<keyword evidence="7" id="KW-1185">Reference proteome</keyword>
<dbReference type="OrthoDB" id="159449at2759"/>
<feature type="region of interest" description="Disordered" evidence="4">
    <location>
        <begin position="1"/>
        <end position="121"/>
    </location>
</feature>
<evidence type="ECO:0000256" key="4">
    <source>
        <dbReference type="SAM" id="MobiDB-lite"/>
    </source>
</evidence>
<feature type="compositionally biased region" description="Gly residues" evidence="4">
    <location>
        <begin position="970"/>
        <end position="979"/>
    </location>
</feature>
<evidence type="ECO:0000256" key="3">
    <source>
        <dbReference type="SAM" id="Coils"/>
    </source>
</evidence>
<dbReference type="Gene3D" id="1.10.10.750">
    <property type="entry name" value="Ypt/Rab-GAP domain of gyp1p, domain 1"/>
    <property type="match status" value="1"/>
</dbReference>
<keyword evidence="2 3" id="KW-0175">Coiled coil</keyword>
<dbReference type="FunFam" id="1.10.472.80:FF:000027">
    <property type="entry name" value="GTPase activating protein (Evi5)"/>
    <property type="match status" value="1"/>
</dbReference>
<dbReference type="Proteomes" id="UP000275078">
    <property type="component" value="Unassembled WGS sequence"/>
</dbReference>
<feature type="compositionally biased region" description="Polar residues" evidence="4">
    <location>
        <begin position="832"/>
        <end position="849"/>
    </location>
</feature>
<feature type="coiled-coil region" evidence="3">
    <location>
        <begin position="694"/>
        <end position="752"/>
    </location>
</feature>
<feature type="coiled-coil region" evidence="3">
    <location>
        <begin position="605"/>
        <end position="639"/>
    </location>
</feature>
<evidence type="ECO:0000313" key="6">
    <source>
        <dbReference type="EMBL" id="RPA80033.1"/>
    </source>
</evidence>
<evidence type="ECO:0000256" key="2">
    <source>
        <dbReference type="ARBA" id="ARBA00023054"/>
    </source>
</evidence>
<dbReference type="Gene3D" id="1.10.8.270">
    <property type="entry name" value="putative rabgap domain of human tbc1 domain family member 14 like domains"/>
    <property type="match status" value="1"/>
</dbReference>
<dbReference type="SUPFAM" id="SSF47923">
    <property type="entry name" value="Ypt/Rab-GAP domain of gyp1p"/>
    <property type="match status" value="2"/>
</dbReference>
<dbReference type="SMART" id="SM00164">
    <property type="entry name" value="TBC"/>
    <property type="match status" value="1"/>
</dbReference>
<gene>
    <name evidence="6" type="ORF">BJ508DRAFT_210570</name>
</gene>
<dbReference type="GO" id="GO:0031267">
    <property type="term" value="F:small GTPase binding"/>
    <property type="evidence" value="ECO:0007669"/>
    <property type="project" value="TreeGrafter"/>
</dbReference>
<dbReference type="EMBL" id="ML119692">
    <property type="protein sequence ID" value="RPA80033.1"/>
    <property type="molecule type" value="Genomic_DNA"/>
</dbReference>
<feature type="coiled-coil region" evidence="3">
    <location>
        <begin position="896"/>
        <end position="927"/>
    </location>
</feature>
<dbReference type="InterPro" id="IPR000195">
    <property type="entry name" value="Rab-GAP-TBC_dom"/>
</dbReference>
<organism evidence="6 7">
    <name type="scientific">Ascobolus immersus RN42</name>
    <dbReference type="NCBI Taxonomy" id="1160509"/>
    <lineage>
        <taxon>Eukaryota</taxon>
        <taxon>Fungi</taxon>
        <taxon>Dikarya</taxon>
        <taxon>Ascomycota</taxon>
        <taxon>Pezizomycotina</taxon>
        <taxon>Pezizomycetes</taxon>
        <taxon>Pezizales</taxon>
        <taxon>Ascobolaceae</taxon>
        <taxon>Ascobolus</taxon>
    </lineage>
</organism>
<feature type="compositionally biased region" description="Polar residues" evidence="4">
    <location>
        <begin position="95"/>
        <end position="104"/>
    </location>
</feature>
<feature type="compositionally biased region" description="Low complexity" evidence="4">
    <location>
        <begin position="850"/>
        <end position="868"/>
    </location>
</feature>
<dbReference type="GO" id="GO:0005096">
    <property type="term" value="F:GTPase activator activity"/>
    <property type="evidence" value="ECO:0007669"/>
    <property type="project" value="UniProtKB-KW"/>
</dbReference>
<dbReference type="PROSITE" id="PS50086">
    <property type="entry name" value="TBC_RABGAP"/>
    <property type="match status" value="1"/>
</dbReference>
<feature type="compositionally biased region" description="Low complexity" evidence="4">
    <location>
        <begin position="803"/>
        <end position="831"/>
    </location>
</feature>